<feature type="region of interest" description="Disordered" evidence="1">
    <location>
        <begin position="40"/>
        <end position="67"/>
    </location>
</feature>
<dbReference type="Proteomes" id="UP000314294">
    <property type="component" value="Unassembled WGS sequence"/>
</dbReference>
<gene>
    <name evidence="2" type="ORF">EYF80_011639</name>
</gene>
<comment type="caution">
    <text evidence="2">The sequence shown here is derived from an EMBL/GenBank/DDBJ whole genome shotgun (WGS) entry which is preliminary data.</text>
</comment>
<sequence>MREQMSHGSVNWSCELCCVTRFWKVIREKRDCGSLHCVTAGSRGKKEREETGGGEQGHSEGGEGREG</sequence>
<dbReference type="EMBL" id="SRLO01000076">
    <property type="protein sequence ID" value="TNN78134.1"/>
    <property type="molecule type" value="Genomic_DNA"/>
</dbReference>
<protein>
    <submittedName>
        <fullName evidence="2">Uncharacterized protein</fullName>
    </submittedName>
</protein>
<organism evidence="2 3">
    <name type="scientific">Liparis tanakae</name>
    <name type="common">Tanaka's snailfish</name>
    <dbReference type="NCBI Taxonomy" id="230148"/>
    <lineage>
        <taxon>Eukaryota</taxon>
        <taxon>Metazoa</taxon>
        <taxon>Chordata</taxon>
        <taxon>Craniata</taxon>
        <taxon>Vertebrata</taxon>
        <taxon>Euteleostomi</taxon>
        <taxon>Actinopterygii</taxon>
        <taxon>Neopterygii</taxon>
        <taxon>Teleostei</taxon>
        <taxon>Neoteleostei</taxon>
        <taxon>Acanthomorphata</taxon>
        <taxon>Eupercaria</taxon>
        <taxon>Perciformes</taxon>
        <taxon>Cottioidei</taxon>
        <taxon>Cottales</taxon>
        <taxon>Liparidae</taxon>
        <taxon>Liparis</taxon>
    </lineage>
</organism>
<proteinExistence type="predicted"/>
<evidence type="ECO:0000256" key="1">
    <source>
        <dbReference type="SAM" id="MobiDB-lite"/>
    </source>
</evidence>
<feature type="compositionally biased region" description="Basic and acidic residues" evidence="1">
    <location>
        <begin position="44"/>
        <end position="67"/>
    </location>
</feature>
<evidence type="ECO:0000313" key="3">
    <source>
        <dbReference type="Proteomes" id="UP000314294"/>
    </source>
</evidence>
<reference evidence="2 3" key="1">
    <citation type="submission" date="2019-03" db="EMBL/GenBank/DDBJ databases">
        <title>First draft genome of Liparis tanakae, snailfish: a comprehensive survey of snailfish specific genes.</title>
        <authorList>
            <person name="Kim W."/>
            <person name="Song I."/>
            <person name="Jeong J.-H."/>
            <person name="Kim D."/>
            <person name="Kim S."/>
            <person name="Ryu S."/>
            <person name="Song J.Y."/>
            <person name="Lee S.K."/>
        </authorList>
    </citation>
    <scope>NUCLEOTIDE SEQUENCE [LARGE SCALE GENOMIC DNA]</scope>
    <source>
        <tissue evidence="2">Muscle</tissue>
    </source>
</reference>
<dbReference type="AlphaFoldDB" id="A0A4Z2IKX9"/>
<keyword evidence="3" id="KW-1185">Reference proteome</keyword>
<evidence type="ECO:0000313" key="2">
    <source>
        <dbReference type="EMBL" id="TNN78134.1"/>
    </source>
</evidence>
<name>A0A4Z2IKX9_9TELE</name>
<accession>A0A4Z2IKX9</accession>